<evidence type="ECO:0000256" key="8">
    <source>
        <dbReference type="ARBA" id="ARBA00023315"/>
    </source>
</evidence>
<keyword evidence="13" id="KW-1185">Reference proteome</keyword>
<evidence type="ECO:0000256" key="10">
    <source>
        <dbReference type="SAM" id="Phobius"/>
    </source>
</evidence>
<keyword evidence="10" id="KW-0472">Membrane</keyword>
<accession>Q1N3R2</accession>
<feature type="domain" description="Phospholipid/glycerol acyltransferase" evidence="11">
    <location>
        <begin position="67"/>
        <end position="181"/>
    </location>
</feature>
<keyword evidence="10" id="KW-1133">Transmembrane helix</keyword>
<dbReference type="InterPro" id="IPR002123">
    <property type="entry name" value="Plipid/glycerol_acylTrfase"/>
</dbReference>
<evidence type="ECO:0000256" key="2">
    <source>
        <dbReference type="ARBA" id="ARBA00004728"/>
    </source>
</evidence>
<dbReference type="Proteomes" id="UP000004263">
    <property type="component" value="Unassembled WGS sequence"/>
</dbReference>
<proteinExistence type="inferred from homology"/>
<feature type="transmembrane region" description="Helical" evidence="10">
    <location>
        <begin position="98"/>
        <end position="116"/>
    </location>
</feature>
<keyword evidence="8 9" id="KW-0012">Acyltransferase</keyword>
<keyword evidence="9" id="KW-0443">Lipid metabolism</keyword>
<comment type="catalytic activity">
    <reaction evidence="1 9">
        <text>a 1-acyl-sn-glycero-3-phosphate + an acyl-CoA = a 1,2-diacyl-sn-glycero-3-phosphate + CoA</text>
        <dbReference type="Rhea" id="RHEA:19709"/>
        <dbReference type="ChEBI" id="CHEBI:57287"/>
        <dbReference type="ChEBI" id="CHEBI:57970"/>
        <dbReference type="ChEBI" id="CHEBI:58342"/>
        <dbReference type="ChEBI" id="CHEBI:58608"/>
        <dbReference type="EC" id="2.3.1.51"/>
    </reaction>
</comment>
<dbReference type="UniPathway" id="UPA00557">
    <property type="reaction ID" value="UER00613"/>
</dbReference>
<keyword evidence="9" id="KW-0594">Phospholipid biosynthesis</keyword>
<comment type="pathway">
    <text evidence="3">Lipid metabolism.</text>
</comment>
<dbReference type="EC" id="2.3.1.51" evidence="5 9"/>
<comment type="similarity">
    <text evidence="4 9">Belongs to the 1-acyl-sn-glycerol-3-phosphate acyltransferase family.</text>
</comment>
<evidence type="ECO:0000313" key="12">
    <source>
        <dbReference type="EMBL" id="EAT12812.1"/>
    </source>
</evidence>
<protein>
    <recommendedName>
        <fullName evidence="6 9">1-acyl-sn-glycerol-3-phosphate acyltransferase</fullName>
        <ecNumber evidence="5 9">2.3.1.51</ecNumber>
    </recommendedName>
</protein>
<dbReference type="InterPro" id="IPR004552">
    <property type="entry name" value="AGP_acyltrans"/>
</dbReference>
<sequence>MYAIRVSLAFVILAFLALALTPVTLLRPRHRNNMALVSNVCGKVMLWYWGATVEIENGERLSPESPVVFVSNHQDTHDIFFAINIIRNGTVTLGKWEMIYVPFIGLLYYLAGNILIKRKNKSKAQKALSIAAKRMQEKQLSVLIFPEGTRNWGTPLPFKLGAFKLAIEGQVPVQPICFSLRHLTMNYRQWQSGTIKVKCLEPISTKGMTQEDALDLAVTCRKKIEKACIDISK</sequence>
<gene>
    <name evidence="12" type="ORF">RED65_12104</name>
</gene>
<keyword evidence="9" id="KW-0444">Lipid biosynthesis</keyword>
<dbReference type="GO" id="GO:0005886">
    <property type="term" value="C:plasma membrane"/>
    <property type="evidence" value="ECO:0007669"/>
    <property type="project" value="TreeGrafter"/>
</dbReference>
<keyword evidence="7 9" id="KW-0808">Transferase</keyword>
<dbReference type="AlphaFoldDB" id="Q1N3R2"/>
<keyword evidence="9" id="KW-1208">Phospholipid metabolism</keyword>
<comment type="domain">
    <text evidence="9">The HXXXXD motif is essential for acyltransferase activity and may constitute the binding site for the phosphate moiety of the glycerol-3-phosphate.</text>
</comment>
<keyword evidence="10" id="KW-0812">Transmembrane</keyword>
<evidence type="ECO:0000256" key="6">
    <source>
        <dbReference type="ARBA" id="ARBA00016139"/>
    </source>
</evidence>
<dbReference type="GO" id="GO:0006654">
    <property type="term" value="P:phosphatidic acid biosynthetic process"/>
    <property type="evidence" value="ECO:0007669"/>
    <property type="project" value="TreeGrafter"/>
</dbReference>
<dbReference type="SMART" id="SM00563">
    <property type="entry name" value="PlsC"/>
    <property type="match status" value="1"/>
</dbReference>
<dbReference type="GO" id="GO:0016024">
    <property type="term" value="P:CDP-diacylglycerol biosynthetic process"/>
    <property type="evidence" value="ECO:0007669"/>
    <property type="project" value="UniProtKB-UniPathway"/>
</dbReference>
<comment type="pathway">
    <text evidence="2">Phospholipid metabolism; CDP-diacylglycerol biosynthesis; CDP-diacylglycerol from sn-glycerol 3-phosphate: step 2/3.</text>
</comment>
<evidence type="ECO:0000256" key="1">
    <source>
        <dbReference type="ARBA" id="ARBA00001141"/>
    </source>
</evidence>
<name>Q1N3R2_9GAMM</name>
<dbReference type="Pfam" id="PF01553">
    <property type="entry name" value="Acyltransferase"/>
    <property type="match status" value="1"/>
</dbReference>
<evidence type="ECO:0000256" key="4">
    <source>
        <dbReference type="ARBA" id="ARBA00008655"/>
    </source>
</evidence>
<dbReference type="CDD" id="cd07989">
    <property type="entry name" value="LPLAT_AGPAT-like"/>
    <property type="match status" value="1"/>
</dbReference>
<evidence type="ECO:0000256" key="3">
    <source>
        <dbReference type="ARBA" id="ARBA00005189"/>
    </source>
</evidence>
<evidence type="ECO:0000256" key="7">
    <source>
        <dbReference type="ARBA" id="ARBA00022679"/>
    </source>
</evidence>
<dbReference type="STRING" id="207949.RED65_12104"/>
<evidence type="ECO:0000259" key="11">
    <source>
        <dbReference type="SMART" id="SM00563"/>
    </source>
</evidence>
<evidence type="ECO:0000256" key="9">
    <source>
        <dbReference type="RuleBase" id="RU361267"/>
    </source>
</evidence>
<organism evidence="12 13">
    <name type="scientific">Bermanella marisrubri</name>
    <dbReference type="NCBI Taxonomy" id="207949"/>
    <lineage>
        <taxon>Bacteria</taxon>
        <taxon>Pseudomonadati</taxon>
        <taxon>Pseudomonadota</taxon>
        <taxon>Gammaproteobacteria</taxon>
        <taxon>Oceanospirillales</taxon>
        <taxon>Oceanospirillaceae</taxon>
        <taxon>Bermanella</taxon>
    </lineage>
</organism>
<dbReference type="PANTHER" id="PTHR10434:SF11">
    <property type="entry name" value="1-ACYL-SN-GLYCEROL-3-PHOSPHATE ACYLTRANSFERASE"/>
    <property type="match status" value="1"/>
</dbReference>
<dbReference type="PANTHER" id="PTHR10434">
    <property type="entry name" value="1-ACYL-SN-GLYCEROL-3-PHOSPHATE ACYLTRANSFERASE"/>
    <property type="match status" value="1"/>
</dbReference>
<comment type="caution">
    <text evidence="12">The sequence shown here is derived from an EMBL/GenBank/DDBJ whole genome shotgun (WGS) entry which is preliminary data.</text>
</comment>
<evidence type="ECO:0000313" key="13">
    <source>
        <dbReference type="Proteomes" id="UP000004263"/>
    </source>
</evidence>
<dbReference type="NCBIfam" id="TIGR00530">
    <property type="entry name" value="AGP_acyltrn"/>
    <property type="match status" value="1"/>
</dbReference>
<dbReference type="OrthoDB" id="5290997at2"/>
<dbReference type="RefSeq" id="WP_007018702.1">
    <property type="nucleotide sequence ID" value="NZ_CH724118.1"/>
</dbReference>
<evidence type="ECO:0000256" key="5">
    <source>
        <dbReference type="ARBA" id="ARBA00013211"/>
    </source>
</evidence>
<dbReference type="EMBL" id="AAQH01000004">
    <property type="protein sequence ID" value="EAT12812.1"/>
    <property type="molecule type" value="Genomic_DNA"/>
</dbReference>
<dbReference type="HOGENOM" id="CLU_027938_10_3_6"/>
<dbReference type="SUPFAM" id="SSF69593">
    <property type="entry name" value="Glycerol-3-phosphate (1)-acyltransferase"/>
    <property type="match status" value="1"/>
</dbReference>
<dbReference type="GO" id="GO:0003841">
    <property type="term" value="F:1-acylglycerol-3-phosphate O-acyltransferase activity"/>
    <property type="evidence" value="ECO:0007669"/>
    <property type="project" value="UniProtKB-UniRule"/>
</dbReference>
<reference evidence="12 13" key="1">
    <citation type="submission" date="2006-03" db="EMBL/GenBank/DDBJ databases">
        <authorList>
            <person name="Pinhassi J."/>
            <person name="Pedros-Alio C."/>
            <person name="Ferriera S."/>
            <person name="Johnson J."/>
            <person name="Kravitz S."/>
            <person name="Halpern A."/>
            <person name="Remington K."/>
            <person name="Beeson K."/>
            <person name="Tran B."/>
            <person name="Rogers Y.-H."/>
            <person name="Friedman R."/>
            <person name="Venter J.C."/>
        </authorList>
    </citation>
    <scope>NUCLEOTIDE SEQUENCE [LARGE SCALE GENOMIC DNA]</scope>
    <source>
        <strain evidence="12 13">RED65</strain>
    </source>
</reference>